<dbReference type="PROSITE" id="PS50931">
    <property type="entry name" value="HTH_LYSR"/>
    <property type="match status" value="1"/>
</dbReference>
<evidence type="ECO:0000256" key="1">
    <source>
        <dbReference type="ARBA" id="ARBA00009437"/>
    </source>
</evidence>
<keyword evidence="2" id="KW-0805">Transcription regulation</keyword>
<comment type="caution">
    <text evidence="6">The sequence shown here is derived from an EMBL/GenBank/DDBJ whole genome shotgun (WGS) entry which is preliminary data.</text>
</comment>
<proteinExistence type="inferred from homology"/>
<keyword evidence="3" id="KW-0238">DNA-binding</keyword>
<evidence type="ECO:0000259" key="5">
    <source>
        <dbReference type="PROSITE" id="PS50931"/>
    </source>
</evidence>
<evidence type="ECO:0000313" key="6">
    <source>
        <dbReference type="EMBL" id="KUM74784.1"/>
    </source>
</evidence>
<dbReference type="PANTHER" id="PTHR30126:SF39">
    <property type="entry name" value="HTH-TYPE TRANSCRIPTIONAL REGULATOR CYSL"/>
    <property type="match status" value="1"/>
</dbReference>
<gene>
    <name evidence="6" type="ORF">AQI70_18340</name>
</gene>
<dbReference type="InterPro" id="IPR005119">
    <property type="entry name" value="LysR_subst-bd"/>
</dbReference>
<keyword evidence="4" id="KW-0804">Transcription</keyword>
<dbReference type="GO" id="GO:0000976">
    <property type="term" value="F:transcription cis-regulatory region binding"/>
    <property type="evidence" value="ECO:0007669"/>
    <property type="project" value="TreeGrafter"/>
</dbReference>
<evidence type="ECO:0000256" key="4">
    <source>
        <dbReference type="ARBA" id="ARBA00023163"/>
    </source>
</evidence>
<dbReference type="Proteomes" id="UP000054024">
    <property type="component" value="Unassembled WGS sequence"/>
</dbReference>
<dbReference type="Pfam" id="PF00126">
    <property type="entry name" value="HTH_1"/>
    <property type="match status" value="1"/>
</dbReference>
<comment type="similarity">
    <text evidence="1">Belongs to the LysR transcriptional regulatory family.</text>
</comment>
<dbReference type="GO" id="GO:0003700">
    <property type="term" value="F:DNA-binding transcription factor activity"/>
    <property type="evidence" value="ECO:0007669"/>
    <property type="project" value="InterPro"/>
</dbReference>
<dbReference type="Pfam" id="PF03466">
    <property type="entry name" value="LysR_substrate"/>
    <property type="match status" value="1"/>
</dbReference>
<feature type="domain" description="HTH lysR-type" evidence="5">
    <location>
        <begin position="1"/>
        <end position="58"/>
    </location>
</feature>
<dbReference type="RefSeq" id="WP_062150980.1">
    <property type="nucleotide sequence ID" value="NZ_KQ947988.1"/>
</dbReference>
<dbReference type="PANTHER" id="PTHR30126">
    <property type="entry name" value="HTH-TYPE TRANSCRIPTIONAL REGULATOR"/>
    <property type="match status" value="1"/>
</dbReference>
<dbReference type="InterPro" id="IPR036388">
    <property type="entry name" value="WH-like_DNA-bd_sf"/>
</dbReference>
<dbReference type="CDD" id="cd05466">
    <property type="entry name" value="PBP2_LTTR_substrate"/>
    <property type="match status" value="1"/>
</dbReference>
<name>A0A117P825_9ACTN</name>
<dbReference type="Gene3D" id="3.40.190.290">
    <property type="match status" value="1"/>
</dbReference>
<dbReference type="EMBL" id="LMWJ01000013">
    <property type="protein sequence ID" value="KUM74784.1"/>
    <property type="molecule type" value="Genomic_DNA"/>
</dbReference>
<dbReference type="AlphaFoldDB" id="A0A117P825"/>
<dbReference type="InterPro" id="IPR000847">
    <property type="entry name" value="LysR_HTH_N"/>
</dbReference>
<evidence type="ECO:0000313" key="7">
    <source>
        <dbReference type="Proteomes" id="UP000054024"/>
    </source>
</evidence>
<dbReference type="SUPFAM" id="SSF46785">
    <property type="entry name" value="Winged helix' DNA-binding domain"/>
    <property type="match status" value="1"/>
</dbReference>
<sequence length="302" mass="32380">MQLGWLQTFIAVYHTGSFTKAARQLGITQPSVTQHIRGLEGELGKPLFDRTPQGAVPTVEGKALAHDIESSITQINAAIRRHFEQTPSNRPLRIGGPAELVTARLLPSISSLIASGLDVRVSLGESSELLADLKSGHLDIVISTIQPRCRGVDGIPLTDEEFALVAAPQVADGLPAGALAVDGPRALEKVPLIAYAETVPLIRRYWRTVFETPPPEHPAVVVPDLRAVIAAVVAGAGISVVPTYLCTRELACGELVTLIEPELPPINTFYLATRCGSLSDPRLAGLHDLLVEKARDWMPSQV</sequence>
<evidence type="ECO:0000256" key="3">
    <source>
        <dbReference type="ARBA" id="ARBA00023125"/>
    </source>
</evidence>
<evidence type="ECO:0000256" key="2">
    <source>
        <dbReference type="ARBA" id="ARBA00023015"/>
    </source>
</evidence>
<protein>
    <submittedName>
        <fullName evidence="6">LysR family transcriptional regulator</fullName>
    </submittedName>
</protein>
<accession>A0A117P825</accession>
<dbReference type="PRINTS" id="PR00039">
    <property type="entry name" value="HTHLYSR"/>
</dbReference>
<organism evidence="6 7">
    <name type="scientific">Streptomyces curacoi</name>
    <dbReference type="NCBI Taxonomy" id="146536"/>
    <lineage>
        <taxon>Bacteria</taxon>
        <taxon>Bacillati</taxon>
        <taxon>Actinomycetota</taxon>
        <taxon>Actinomycetes</taxon>
        <taxon>Kitasatosporales</taxon>
        <taxon>Streptomycetaceae</taxon>
        <taxon>Streptomyces</taxon>
    </lineage>
</organism>
<dbReference type="InterPro" id="IPR036390">
    <property type="entry name" value="WH_DNA-bd_sf"/>
</dbReference>
<dbReference type="STRING" id="146536.AQI70_18340"/>
<dbReference type="OrthoDB" id="8417889at2"/>
<dbReference type="SUPFAM" id="SSF53850">
    <property type="entry name" value="Periplasmic binding protein-like II"/>
    <property type="match status" value="1"/>
</dbReference>
<dbReference type="Gene3D" id="1.10.10.10">
    <property type="entry name" value="Winged helix-like DNA-binding domain superfamily/Winged helix DNA-binding domain"/>
    <property type="match status" value="1"/>
</dbReference>
<reference evidence="6 7" key="1">
    <citation type="submission" date="2015-10" db="EMBL/GenBank/DDBJ databases">
        <title>Draft genome sequence of Streptomyces curacoi DSM 40107, type strain for the species Streptomyces curacoi.</title>
        <authorList>
            <person name="Ruckert C."/>
            <person name="Winkler A."/>
            <person name="Kalinowski J."/>
            <person name="Kampfer P."/>
            <person name="Glaeser S."/>
        </authorList>
    </citation>
    <scope>NUCLEOTIDE SEQUENCE [LARGE SCALE GENOMIC DNA]</scope>
    <source>
        <strain evidence="6 7">DSM 40107</strain>
    </source>
</reference>
<keyword evidence="7" id="KW-1185">Reference proteome</keyword>